<sequence length="159" mass="15328">MRGSTPFIGTALAAGALAVGALVFAPAAAAVTPGTAQAGYDCGTWGAGTATLAATQSGTSATITLTSAVTTPVAVGRDTINATLTFARAGGGTVKFTGKRNPALPAGGAVKIGPLAGTVAPGMSLNSYFAGPALTMNIFGFPVSCDAVTSQTPGPFVFS</sequence>
<feature type="signal peptide" evidence="1">
    <location>
        <begin position="1"/>
        <end position="29"/>
    </location>
</feature>
<protein>
    <submittedName>
        <fullName evidence="2">DUF3570 domain-containing protein</fullName>
    </submittedName>
</protein>
<accession>A0ABQ5NTV1</accession>
<comment type="caution">
    <text evidence="2">The sequence shown here is derived from an EMBL/GenBank/DDBJ whole genome shotgun (WGS) entry which is preliminary data.</text>
</comment>
<keyword evidence="1" id="KW-0732">Signal</keyword>
<gene>
    <name evidence="2" type="ORF">SYYSPA8_05825</name>
</gene>
<organism evidence="2 3">
    <name type="scientific">Streptomyces yaizuensis</name>
    <dbReference type="NCBI Taxonomy" id="2989713"/>
    <lineage>
        <taxon>Bacteria</taxon>
        <taxon>Bacillati</taxon>
        <taxon>Actinomycetota</taxon>
        <taxon>Actinomycetes</taxon>
        <taxon>Kitasatosporales</taxon>
        <taxon>Streptomycetaceae</taxon>
        <taxon>Streptomyces</taxon>
    </lineage>
</organism>
<dbReference type="EMBL" id="BSBI01000002">
    <property type="protein sequence ID" value="GLF93784.1"/>
    <property type="molecule type" value="Genomic_DNA"/>
</dbReference>
<dbReference type="RefSeq" id="WP_323445869.1">
    <property type="nucleotide sequence ID" value="NZ_BSBI01000002.1"/>
</dbReference>
<proteinExistence type="predicted"/>
<evidence type="ECO:0000313" key="2">
    <source>
        <dbReference type="EMBL" id="GLF93784.1"/>
    </source>
</evidence>
<keyword evidence="3" id="KW-1185">Reference proteome</keyword>
<reference evidence="2 3" key="1">
    <citation type="submission" date="2022-10" db="EMBL/GenBank/DDBJ databases">
        <title>Draft genome sequence of Streptomyces sp. YSPA8.</title>
        <authorList>
            <person name="Moriuchi R."/>
            <person name="Dohra H."/>
            <person name="Yamamura H."/>
            <person name="Kodani S."/>
        </authorList>
    </citation>
    <scope>NUCLEOTIDE SEQUENCE [LARGE SCALE GENOMIC DNA]</scope>
    <source>
        <strain evidence="2 3">YSPA8</strain>
    </source>
</reference>
<evidence type="ECO:0000256" key="1">
    <source>
        <dbReference type="SAM" id="SignalP"/>
    </source>
</evidence>
<evidence type="ECO:0000313" key="3">
    <source>
        <dbReference type="Proteomes" id="UP001291653"/>
    </source>
</evidence>
<feature type="chain" id="PRO_5045867103" evidence="1">
    <location>
        <begin position="30"/>
        <end position="159"/>
    </location>
</feature>
<dbReference type="Proteomes" id="UP001291653">
    <property type="component" value="Unassembled WGS sequence"/>
</dbReference>
<name>A0ABQ5NTV1_9ACTN</name>